<dbReference type="STRING" id="46731.A0A3M6TCX6"/>
<dbReference type="Pfam" id="PF00531">
    <property type="entry name" value="Death"/>
    <property type="match status" value="3"/>
</dbReference>
<feature type="domain" description="Death" evidence="1">
    <location>
        <begin position="211"/>
        <end position="291"/>
    </location>
</feature>
<dbReference type="PROSITE" id="PS50017">
    <property type="entry name" value="DEATH_DOMAIN"/>
    <property type="match status" value="3"/>
</dbReference>
<dbReference type="SUPFAM" id="SSF47986">
    <property type="entry name" value="DEATH domain"/>
    <property type="match status" value="3"/>
</dbReference>
<dbReference type="Gene3D" id="1.10.533.10">
    <property type="entry name" value="Death Domain, Fas"/>
    <property type="match status" value="3"/>
</dbReference>
<comment type="caution">
    <text evidence="2">The sequence shown here is derived from an EMBL/GenBank/DDBJ whole genome shotgun (WGS) entry which is preliminary data.</text>
</comment>
<dbReference type="InterPro" id="IPR000488">
    <property type="entry name" value="Death_dom"/>
</dbReference>
<gene>
    <name evidence="2" type="ORF">pdam_00013521</name>
</gene>
<dbReference type="InterPro" id="IPR016729">
    <property type="entry name" value="FADD"/>
</dbReference>
<dbReference type="PANTHER" id="PTHR15077:SF12">
    <property type="entry name" value="DEATH DOMAIN-CONTAINING PROTEIN"/>
    <property type="match status" value="1"/>
</dbReference>
<dbReference type="GO" id="GO:0007165">
    <property type="term" value="P:signal transduction"/>
    <property type="evidence" value="ECO:0007669"/>
    <property type="project" value="InterPro"/>
</dbReference>
<dbReference type="PANTHER" id="PTHR15077">
    <property type="entry name" value="FAS-ASSOCIATING DEATH DOMAIN-CONTAINING PROTEIN FADD"/>
    <property type="match status" value="1"/>
</dbReference>
<dbReference type="AlphaFoldDB" id="A0A3M6TCX6"/>
<feature type="domain" description="Death" evidence="1">
    <location>
        <begin position="23"/>
        <end position="106"/>
    </location>
</feature>
<dbReference type="InterPro" id="IPR011029">
    <property type="entry name" value="DEATH-like_dom_sf"/>
</dbReference>
<feature type="non-terminal residue" evidence="2">
    <location>
        <position position="291"/>
    </location>
</feature>
<dbReference type="SMART" id="SM00005">
    <property type="entry name" value="DEATH"/>
    <property type="match status" value="3"/>
</dbReference>
<dbReference type="OrthoDB" id="535509at2759"/>
<dbReference type="CDD" id="cd01670">
    <property type="entry name" value="Death"/>
    <property type="match status" value="3"/>
</dbReference>
<proteinExistence type="predicted"/>
<accession>A0A3M6TCX6</accession>
<protein>
    <recommendedName>
        <fullName evidence="1">Death domain-containing protein</fullName>
    </recommendedName>
</protein>
<sequence length="291" mass="31911">MDGSKASNEATSSEILFEQALVTEIQIQSICGEVVTDWRDLGIVLGVASVFMDIIEADYSASREKASQMLLKWKQKEGNGATVGILINALAKIERKDVAEKLLATSSETPFEQTPVTQIQISQICGEVGEQWRDLSTVLGIEPALIVEIEAARSASRERARKLLLDWIKKEGKRATIGILVNALETIGKKDVVKKLGASSSDIPFEKTLVTEVQIWSICDEVGVDWRDLGTVLGIASSFMDNIEADNGASREQARKLLRKWITKEGKGATVGILIDALEEIERIDAIEKLL</sequence>
<dbReference type="Proteomes" id="UP000275408">
    <property type="component" value="Unassembled WGS sequence"/>
</dbReference>
<evidence type="ECO:0000313" key="3">
    <source>
        <dbReference type="Proteomes" id="UP000275408"/>
    </source>
</evidence>
<name>A0A3M6TCX6_POCDA</name>
<evidence type="ECO:0000313" key="2">
    <source>
        <dbReference type="EMBL" id="RMX39191.1"/>
    </source>
</evidence>
<reference evidence="2 3" key="1">
    <citation type="journal article" date="2018" name="Sci. Rep.">
        <title>Comparative analysis of the Pocillopora damicornis genome highlights role of immune system in coral evolution.</title>
        <authorList>
            <person name="Cunning R."/>
            <person name="Bay R.A."/>
            <person name="Gillette P."/>
            <person name="Baker A.C."/>
            <person name="Traylor-Knowles N."/>
        </authorList>
    </citation>
    <scope>NUCLEOTIDE SEQUENCE [LARGE SCALE GENOMIC DNA]</scope>
    <source>
        <strain evidence="2">RSMAS</strain>
        <tissue evidence="2">Whole animal</tissue>
    </source>
</reference>
<keyword evidence="3" id="KW-1185">Reference proteome</keyword>
<evidence type="ECO:0000259" key="1">
    <source>
        <dbReference type="PROSITE" id="PS50017"/>
    </source>
</evidence>
<organism evidence="2 3">
    <name type="scientific">Pocillopora damicornis</name>
    <name type="common">Cauliflower coral</name>
    <name type="synonym">Millepora damicornis</name>
    <dbReference type="NCBI Taxonomy" id="46731"/>
    <lineage>
        <taxon>Eukaryota</taxon>
        <taxon>Metazoa</taxon>
        <taxon>Cnidaria</taxon>
        <taxon>Anthozoa</taxon>
        <taxon>Hexacorallia</taxon>
        <taxon>Scleractinia</taxon>
        <taxon>Astrocoeniina</taxon>
        <taxon>Pocilloporidae</taxon>
        <taxon>Pocillopora</taxon>
    </lineage>
</organism>
<dbReference type="EMBL" id="RCHS01003850">
    <property type="protein sequence ID" value="RMX39191.1"/>
    <property type="molecule type" value="Genomic_DNA"/>
</dbReference>
<feature type="domain" description="Death" evidence="1">
    <location>
        <begin position="117"/>
        <end position="200"/>
    </location>
</feature>